<name>A0A0S7XX57_UNCSA</name>
<dbReference type="EMBL" id="LIZX01000077">
    <property type="protein sequence ID" value="KPJ66601.1"/>
    <property type="molecule type" value="Genomic_DNA"/>
</dbReference>
<dbReference type="SUPFAM" id="SSF63446">
    <property type="entry name" value="Type I dockerin domain"/>
    <property type="match status" value="1"/>
</dbReference>
<dbReference type="InterPro" id="IPR018247">
    <property type="entry name" value="EF_Hand_1_Ca_BS"/>
</dbReference>
<accession>A0A0S7XX57</accession>
<evidence type="ECO:0000313" key="2">
    <source>
        <dbReference type="Proteomes" id="UP000051861"/>
    </source>
</evidence>
<evidence type="ECO:0000313" key="1">
    <source>
        <dbReference type="EMBL" id="KPJ66601.1"/>
    </source>
</evidence>
<dbReference type="Gene3D" id="1.10.1330.10">
    <property type="entry name" value="Dockerin domain"/>
    <property type="match status" value="1"/>
</dbReference>
<reference evidence="1 2" key="1">
    <citation type="journal article" date="2015" name="Microbiome">
        <title>Genomic resolution of linkages in carbon, nitrogen, and sulfur cycling among widespread estuary sediment bacteria.</title>
        <authorList>
            <person name="Baker B.J."/>
            <person name="Lazar C.S."/>
            <person name="Teske A.P."/>
            <person name="Dick G.J."/>
        </authorList>
    </citation>
    <scope>NUCLEOTIDE SEQUENCE [LARGE SCALE GENOMIC DNA]</scope>
    <source>
        <strain evidence="1">DG_54_3</strain>
    </source>
</reference>
<protein>
    <recommendedName>
        <fullName evidence="3">Dockerin domain-containing protein</fullName>
    </recommendedName>
</protein>
<dbReference type="GO" id="GO:0000272">
    <property type="term" value="P:polysaccharide catabolic process"/>
    <property type="evidence" value="ECO:0007669"/>
    <property type="project" value="InterPro"/>
</dbReference>
<feature type="non-terminal residue" evidence="1">
    <location>
        <position position="1"/>
    </location>
</feature>
<gene>
    <name evidence="1" type="ORF">AMJ44_08130</name>
</gene>
<proteinExistence type="predicted"/>
<dbReference type="PROSITE" id="PS00018">
    <property type="entry name" value="EF_HAND_1"/>
    <property type="match status" value="1"/>
</dbReference>
<dbReference type="AlphaFoldDB" id="A0A0S7XX57"/>
<organism evidence="1 2">
    <name type="scientific">candidate division WOR-1 bacterium DG_54_3</name>
    <dbReference type="NCBI Taxonomy" id="1703775"/>
    <lineage>
        <taxon>Bacteria</taxon>
        <taxon>Bacillati</taxon>
        <taxon>Saganbacteria</taxon>
    </lineage>
</organism>
<comment type="caution">
    <text evidence="1">The sequence shown here is derived from an EMBL/GenBank/DDBJ whole genome shotgun (WGS) entry which is preliminary data.</text>
</comment>
<evidence type="ECO:0008006" key="3">
    <source>
        <dbReference type="Google" id="ProtNLM"/>
    </source>
</evidence>
<dbReference type="Proteomes" id="UP000051861">
    <property type="component" value="Unassembled WGS sequence"/>
</dbReference>
<dbReference type="InterPro" id="IPR036439">
    <property type="entry name" value="Dockerin_dom_sf"/>
</dbReference>
<dbReference type="CDD" id="cd14256">
    <property type="entry name" value="Dockerin_I"/>
    <property type="match status" value="1"/>
</dbReference>
<sequence>SGITDIEVVYTEPPPASYVEGYVVYTVPDHCMGGGSIGLLTFDDIGMSNECWFPVFLSNNPPDLDLPDIVHIWAENTLQLEVYASDPDEDSVEIAWDAFWYEPDSLQVPTNPPSYDGGNPGIFTWTTTEADTGTWFSSFSAIDTCGAVDTQQVAILVLIPQRGDCNADGVINSADVVYLINYLFRNGPAPDPLWLGDCNCEEFFEAPVPIYWDWGLFFLKKCMS</sequence>